<dbReference type="PANTHER" id="PTHR30007">
    <property type="entry name" value="PHP DOMAIN PROTEIN"/>
    <property type="match status" value="1"/>
</dbReference>
<reference evidence="4" key="1">
    <citation type="submission" date="2016-10" db="EMBL/GenBank/DDBJ databases">
        <authorList>
            <person name="Varghese N."/>
            <person name="Submissions S."/>
        </authorList>
    </citation>
    <scope>NUCLEOTIDE SEQUENCE [LARGE SCALE GENOMIC DNA]</scope>
    <source>
        <strain evidence="4">PL19</strain>
    </source>
</reference>
<evidence type="ECO:0000259" key="1">
    <source>
        <dbReference type="Pfam" id="PF01609"/>
    </source>
</evidence>
<protein>
    <submittedName>
        <fullName evidence="3">Transposase</fullName>
    </submittedName>
</protein>
<dbReference type="Pfam" id="PF13340">
    <property type="entry name" value="DUF4096"/>
    <property type="match status" value="1"/>
</dbReference>
<feature type="domain" description="Transposase IS4-like" evidence="1">
    <location>
        <begin position="136"/>
        <end position="290"/>
    </location>
</feature>
<evidence type="ECO:0000313" key="4">
    <source>
        <dbReference type="Proteomes" id="UP000198928"/>
    </source>
</evidence>
<feature type="domain" description="Insertion element IS402-like" evidence="2">
    <location>
        <begin position="43"/>
        <end position="120"/>
    </location>
</feature>
<keyword evidence="4" id="KW-1185">Reference proteome</keyword>
<organism evidence="3 4">
    <name type="scientific">Streptomyces pini</name>
    <dbReference type="NCBI Taxonomy" id="1520580"/>
    <lineage>
        <taxon>Bacteria</taxon>
        <taxon>Bacillati</taxon>
        <taxon>Actinomycetota</taxon>
        <taxon>Actinomycetes</taxon>
        <taxon>Kitasatosporales</taxon>
        <taxon>Streptomycetaceae</taxon>
        <taxon>Streptomyces</taxon>
    </lineage>
</organism>
<name>A0A1I3YF47_9ACTN</name>
<dbReference type="GO" id="GO:0004803">
    <property type="term" value="F:transposase activity"/>
    <property type="evidence" value="ECO:0007669"/>
    <property type="project" value="InterPro"/>
</dbReference>
<gene>
    <name evidence="3" type="ORF">SAMN05192584_10539</name>
</gene>
<dbReference type="Pfam" id="PF01609">
    <property type="entry name" value="DDE_Tnp_1"/>
    <property type="match status" value="1"/>
</dbReference>
<dbReference type="NCBIfam" id="NF033580">
    <property type="entry name" value="transpos_IS5_3"/>
    <property type="match status" value="1"/>
</dbReference>
<dbReference type="PANTHER" id="PTHR30007:SF0">
    <property type="entry name" value="TRANSPOSASE"/>
    <property type="match status" value="1"/>
</dbReference>
<proteinExistence type="predicted"/>
<sequence>MLQSSVSTPTSSNSASLECDCLAHRFGNAGDRPYRRPIYPSDMSDAEWAVVRDAMPVPGWLEGRGGQPESYCHRQMVDAVRYLVAGGITWRAMPADFPAWDRVYAFFRRWRDKGLTAEFHDRLRERVREAAGRDPEPTAGVIDAQSVKGAASVPAATRGFDGGKKVNGRKRHIVVDTLGLLLAVAVTAASVTDRDAGRTLLARLHERHWRVTRVWADGGYTGRLVDFARGVLRIALTVVRRSDDTSGFTVLPKRWLVERTFAWLMRSHRLARDYERRTDTSEAVIRWSMSMVMSRRLVRRAR</sequence>
<accession>A0A1I3YF47</accession>
<dbReference type="EMBL" id="FOSG01000005">
    <property type="protein sequence ID" value="SFK30478.1"/>
    <property type="molecule type" value="Genomic_DNA"/>
</dbReference>
<dbReference type="GO" id="GO:0003677">
    <property type="term" value="F:DNA binding"/>
    <property type="evidence" value="ECO:0007669"/>
    <property type="project" value="InterPro"/>
</dbReference>
<dbReference type="GO" id="GO:0006313">
    <property type="term" value="P:DNA transposition"/>
    <property type="evidence" value="ECO:0007669"/>
    <property type="project" value="InterPro"/>
</dbReference>
<dbReference type="AlphaFoldDB" id="A0A1I3YF47"/>
<dbReference type="Proteomes" id="UP000198928">
    <property type="component" value="Unassembled WGS sequence"/>
</dbReference>
<evidence type="ECO:0000259" key="2">
    <source>
        <dbReference type="Pfam" id="PF13340"/>
    </source>
</evidence>
<evidence type="ECO:0000313" key="3">
    <source>
        <dbReference type="EMBL" id="SFK30478.1"/>
    </source>
</evidence>
<dbReference type="InterPro" id="IPR002559">
    <property type="entry name" value="Transposase_11"/>
</dbReference>
<dbReference type="InterPro" id="IPR025161">
    <property type="entry name" value="IS402-like_dom"/>
</dbReference>